<evidence type="ECO:0000256" key="2">
    <source>
        <dbReference type="ARBA" id="ARBA00022679"/>
    </source>
</evidence>
<accession>A0ABT6HG66</accession>
<keyword evidence="2 5" id="KW-0808">Transferase</keyword>
<proteinExistence type="predicted"/>
<dbReference type="SUPFAM" id="SSF53756">
    <property type="entry name" value="UDP-Glycosyltransferase/glycogen phosphorylase"/>
    <property type="match status" value="1"/>
</dbReference>
<dbReference type="PANTHER" id="PTHR45947:SF3">
    <property type="entry name" value="SULFOQUINOVOSYL TRANSFERASE SQD2"/>
    <property type="match status" value="1"/>
</dbReference>
<evidence type="ECO:0000256" key="1">
    <source>
        <dbReference type="ARBA" id="ARBA00022676"/>
    </source>
</evidence>
<dbReference type="Gene3D" id="3.40.50.2000">
    <property type="entry name" value="Glycogen Phosphorylase B"/>
    <property type="match status" value="2"/>
</dbReference>
<keyword evidence="6" id="KW-1185">Reference proteome</keyword>
<dbReference type="PANTHER" id="PTHR45947">
    <property type="entry name" value="SULFOQUINOVOSYL TRANSFERASE SQD2"/>
    <property type="match status" value="1"/>
</dbReference>
<evidence type="ECO:0000259" key="3">
    <source>
        <dbReference type="Pfam" id="PF00534"/>
    </source>
</evidence>
<dbReference type="InterPro" id="IPR050194">
    <property type="entry name" value="Glycosyltransferase_grp1"/>
</dbReference>
<comment type="caution">
    <text evidence="5">The sequence shown here is derived from an EMBL/GenBank/DDBJ whole genome shotgun (WGS) entry which is preliminary data.</text>
</comment>
<feature type="domain" description="Glycosyl transferase family 1" evidence="3">
    <location>
        <begin position="168"/>
        <end position="324"/>
    </location>
</feature>
<dbReference type="EMBL" id="JARWBG010000002">
    <property type="protein sequence ID" value="MDH2387761.1"/>
    <property type="molecule type" value="Genomic_DNA"/>
</dbReference>
<dbReference type="Proteomes" id="UP001223144">
    <property type="component" value="Unassembled WGS sequence"/>
</dbReference>
<dbReference type="EC" id="2.4.-.-" evidence="5"/>
<reference evidence="5 6" key="1">
    <citation type="submission" date="2023-04" db="EMBL/GenBank/DDBJ databases">
        <title>Streptomyces chengmaiensis sp. nov. isolated from the stem of mangrove plant in Hainan.</title>
        <authorList>
            <person name="Huang X."/>
            <person name="Zhou S."/>
            <person name="Chu X."/>
            <person name="Xie Y."/>
            <person name="Lin Y."/>
        </authorList>
    </citation>
    <scope>NUCLEOTIDE SEQUENCE [LARGE SCALE GENOMIC DNA]</scope>
    <source>
        <strain evidence="5 6">HNM0663</strain>
    </source>
</reference>
<dbReference type="CDD" id="cd03801">
    <property type="entry name" value="GT4_PimA-like"/>
    <property type="match status" value="1"/>
</dbReference>
<gene>
    <name evidence="5" type="ORF">QCN29_02945</name>
</gene>
<dbReference type="Pfam" id="PF13439">
    <property type="entry name" value="Glyco_transf_4"/>
    <property type="match status" value="1"/>
</dbReference>
<evidence type="ECO:0000313" key="5">
    <source>
        <dbReference type="EMBL" id="MDH2387761.1"/>
    </source>
</evidence>
<evidence type="ECO:0000259" key="4">
    <source>
        <dbReference type="Pfam" id="PF13439"/>
    </source>
</evidence>
<dbReference type="RefSeq" id="WP_279926049.1">
    <property type="nucleotide sequence ID" value="NZ_JARWBG010000002.1"/>
</dbReference>
<dbReference type="InterPro" id="IPR001296">
    <property type="entry name" value="Glyco_trans_1"/>
</dbReference>
<organism evidence="5 6">
    <name type="scientific">Streptomyces chengmaiensis</name>
    <dbReference type="NCBI Taxonomy" id="3040919"/>
    <lineage>
        <taxon>Bacteria</taxon>
        <taxon>Bacillati</taxon>
        <taxon>Actinomycetota</taxon>
        <taxon>Actinomycetes</taxon>
        <taxon>Kitasatosporales</taxon>
        <taxon>Streptomycetaceae</taxon>
        <taxon>Streptomyces</taxon>
    </lineage>
</organism>
<dbReference type="GO" id="GO:0016757">
    <property type="term" value="F:glycosyltransferase activity"/>
    <property type="evidence" value="ECO:0007669"/>
    <property type="project" value="UniProtKB-KW"/>
</dbReference>
<feature type="domain" description="Glycosyltransferase subfamily 4-like N-terminal" evidence="4">
    <location>
        <begin position="1"/>
        <end position="157"/>
    </location>
</feature>
<sequence>MERHVECLTREQVTHGHRVTMAFRHGSVVPQGATRLPLRGGALPRALAHASDRLAFAAEAAAAIRRLCNDPRSTGVDLVHLHGDHVEALVLGPVCRHLRVPLFLTVHASLTQRHRRLARRAFKDVRAFVALGSATAADLVARGVDERRVLTMSSGLELSDMPSPAEAVPRERGLIVSVGALNPMKNHGLLIEAFDELARSRPWLRLVIAGDGPERDRLAGMAAARRGVELAGPLSRAGVYALVRRAEAFVLASRRLPDKGEGVPTAALEALALGAPVVVSSDASLDPVVTDREAWRMFQSGSKADLVRVLGAVLDDEPGRRKMSALGAGAAAALDWSRVAERVENWYRVQLRQRHSPPDSR</sequence>
<keyword evidence="1 5" id="KW-0328">Glycosyltransferase</keyword>
<evidence type="ECO:0000313" key="6">
    <source>
        <dbReference type="Proteomes" id="UP001223144"/>
    </source>
</evidence>
<name>A0ABT6HG66_9ACTN</name>
<dbReference type="InterPro" id="IPR028098">
    <property type="entry name" value="Glyco_trans_4-like_N"/>
</dbReference>
<protein>
    <submittedName>
        <fullName evidence="5">Glycosyltransferase family 4 protein</fullName>
        <ecNumber evidence="5">2.4.-.-</ecNumber>
    </submittedName>
</protein>
<dbReference type="Pfam" id="PF00534">
    <property type="entry name" value="Glycos_transf_1"/>
    <property type="match status" value="1"/>
</dbReference>